<reference evidence="1 2" key="1">
    <citation type="submission" date="2018-08" db="EMBL/GenBank/DDBJ databases">
        <title>Draft genome of the lignicolous fungus Coniochaeta pulveracea.</title>
        <authorList>
            <person name="Borstlap C.J."/>
            <person name="De Witt R.N."/>
            <person name="Botha A."/>
            <person name="Volschenk H."/>
        </authorList>
    </citation>
    <scope>NUCLEOTIDE SEQUENCE [LARGE SCALE GENOMIC DNA]</scope>
    <source>
        <strain evidence="1 2">CAB683</strain>
    </source>
</reference>
<protein>
    <submittedName>
        <fullName evidence="1">Uncharacterized protein</fullName>
    </submittedName>
</protein>
<evidence type="ECO:0000313" key="2">
    <source>
        <dbReference type="Proteomes" id="UP000275385"/>
    </source>
</evidence>
<sequence>MLHVRLPLAAAVELVKRSGADSMSFDVDVIRIYLDIWSYDGLEKKTLVWMHHHGYAGLWRSGMTPVVESQVRVPGIASPASASGCDRQQTVVSRFMSFLRNISNHTGGGSSCSLPRNI</sequence>
<evidence type="ECO:0000313" key="1">
    <source>
        <dbReference type="EMBL" id="RKU45805.1"/>
    </source>
</evidence>
<gene>
    <name evidence="1" type="ORF">DL546_005426</name>
</gene>
<accession>A0A420YD19</accession>
<dbReference type="Proteomes" id="UP000275385">
    <property type="component" value="Unassembled WGS sequence"/>
</dbReference>
<organism evidence="1 2">
    <name type="scientific">Coniochaeta pulveracea</name>
    <dbReference type="NCBI Taxonomy" id="177199"/>
    <lineage>
        <taxon>Eukaryota</taxon>
        <taxon>Fungi</taxon>
        <taxon>Dikarya</taxon>
        <taxon>Ascomycota</taxon>
        <taxon>Pezizomycotina</taxon>
        <taxon>Sordariomycetes</taxon>
        <taxon>Sordariomycetidae</taxon>
        <taxon>Coniochaetales</taxon>
        <taxon>Coniochaetaceae</taxon>
        <taxon>Coniochaeta</taxon>
    </lineage>
</organism>
<name>A0A420YD19_9PEZI</name>
<comment type="caution">
    <text evidence="1">The sequence shown here is derived from an EMBL/GenBank/DDBJ whole genome shotgun (WGS) entry which is preliminary data.</text>
</comment>
<dbReference type="EMBL" id="QVQW01000018">
    <property type="protein sequence ID" value="RKU45805.1"/>
    <property type="molecule type" value="Genomic_DNA"/>
</dbReference>
<keyword evidence="2" id="KW-1185">Reference proteome</keyword>
<dbReference type="AlphaFoldDB" id="A0A420YD19"/>
<proteinExistence type="predicted"/>